<comment type="subcellular location">
    <subcellularLocation>
        <location evidence="1">Cell membrane</location>
        <topology evidence="1">Multi-pass membrane protein</topology>
    </subcellularLocation>
</comment>
<feature type="region of interest" description="Disordered" evidence="8">
    <location>
        <begin position="387"/>
        <end position="412"/>
    </location>
</feature>
<organism evidence="10">
    <name type="scientific">uncultured Acidimicrobiales bacterium</name>
    <dbReference type="NCBI Taxonomy" id="310071"/>
    <lineage>
        <taxon>Bacteria</taxon>
        <taxon>Bacillati</taxon>
        <taxon>Actinomycetota</taxon>
        <taxon>Acidimicrobiia</taxon>
        <taxon>Acidimicrobiales</taxon>
        <taxon>environmental samples</taxon>
    </lineage>
</organism>
<feature type="transmembrane region" description="Helical" evidence="9">
    <location>
        <begin position="69"/>
        <end position="87"/>
    </location>
</feature>
<keyword evidence="3" id="KW-0813">Transport</keyword>
<dbReference type="PANTHER" id="PTHR21716:SF53">
    <property type="entry name" value="PERMEASE PERM-RELATED"/>
    <property type="match status" value="1"/>
</dbReference>
<keyword evidence="7 9" id="KW-0472">Membrane</keyword>
<evidence type="ECO:0000256" key="1">
    <source>
        <dbReference type="ARBA" id="ARBA00004651"/>
    </source>
</evidence>
<evidence type="ECO:0000256" key="4">
    <source>
        <dbReference type="ARBA" id="ARBA00022475"/>
    </source>
</evidence>
<dbReference type="GO" id="GO:0005886">
    <property type="term" value="C:plasma membrane"/>
    <property type="evidence" value="ECO:0007669"/>
    <property type="project" value="UniProtKB-SubCell"/>
</dbReference>
<evidence type="ECO:0000256" key="7">
    <source>
        <dbReference type="ARBA" id="ARBA00023136"/>
    </source>
</evidence>
<protein>
    <recommendedName>
        <fullName evidence="11">AI-2E family transporter</fullName>
    </recommendedName>
</protein>
<dbReference type="Pfam" id="PF01594">
    <property type="entry name" value="AI-2E_transport"/>
    <property type="match status" value="1"/>
</dbReference>
<feature type="transmembrane region" description="Helical" evidence="9">
    <location>
        <begin position="246"/>
        <end position="264"/>
    </location>
</feature>
<feature type="transmembrane region" description="Helical" evidence="9">
    <location>
        <begin position="41"/>
        <end position="63"/>
    </location>
</feature>
<evidence type="ECO:0000313" key="10">
    <source>
        <dbReference type="EMBL" id="CAA9243349.1"/>
    </source>
</evidence>
<evidence type="ECO:0000256" key="2">
    <source>
        <dbReference type="ARBA" id="ARBA00009773"/>
    </source>
</evidence>
<dbReference type="InterPro" id="IPR002549">
    <property type="entry name" value="AI-2E-like"/>
</dbReference>
<proteinExistence type="inferred from homology"/>
<feature type="transmembrane region" description="Helical" evidence="9">
    <location>
        <begin position="99"/>
        <end position="121"/>
    </location>
</feature>
<feature type="transmembrane region" description="Helical" evidence="9">
    <location>
        <begin position="338"/>
        <end position="369"/>
    </location>
</feature>
<feature type="transmembrane region" description="Helical" evidence="9">
    <location>
        <begin position="187"/>
        <end position="206"/>
    </location>
</feature>
<comment type="similarity">
    <text evidence="2">Belongs to the autoinducer-2 exporter (AI-2E) (TC 2.A.86) family.</text>
</comment>
<name>A0A6J4I5N8_9ACTN</name>
<reference evidence="10" key="1">
    <citation type="submission" date="2020-02" db="EMBL/GenBank/DDBJ databases">
        <authorList>
            <person name="Meier V. D."/>
        </authorList>
    </citation>
    <scope>NUCLEOTIDE SEQUENCE</scope>
    <source>
        <strain evidence="10">AVDCRST_MAG20</strain>
    </source>
</reference>
<feature type="region of interest" description="Disordered" evidence="8">
    <location>
        <begin position="1"/>
        <end position="31"/>
    </location>
</feature>
<feature type="transmembrane region" description="Helical" evidence="9">
    <location>
        <begin position="298"/>
        <end position="318"/>
    </location>
</feature>
<keyword evidence="5 9" id="KW-0812">Transmembrane</keyword>
<gene>
    <name evidence="10" type="ORF">AVDCRST_MAG20-1860</name>
</gene>
<accession>A0A6J4I5N8</accession>
<dbReference type="PANTHER" id="PTHR21716">
    <property type="entry name" value="TRANSMEMBRANE PROTEIN"/>
    <property type="match status" value="1"/>
</dbReference>
<feature type="transmembrane region" description="Helical" evidence="9">
    <location>
        <begin position="270"/>
        <end position="291"/>
    </location>
</feature>
<evidence type="ECO:0000256" key="6">
    <source>
        <dbReference type="ARBA" id="ARBA00022989"/>
    </source>
</evidence>
<evidence type="ECO:0000256" key="9">
    <source>
        <dbReference type="SAM" id="Phobius"/>
    </source>
</evidence>
<evidence type="ECO:0008006" key="11">
    <source>
        <dbReference type="Google" id="ProtNLM"/>
    </source>
</evidence>
<evidence type="ECO:0000256" key="3">
    <source>
        <dbReference type="ARBA" id="ARBA00022448"/>
    </source>
</evidence>
<dbReference type="EMBL" id="CADCSY010000082">
    <property type="protein sequence ID" value="CAA9243349.1"/>
    <property type="molecule type" value="Genomic_DNA"/>
</dbReference>
<keyword evidence="4" id="KW-1003">Cell membrane</keyword>
<dbReference type="GO" id="GO:0055085">
    <property type="term" value="P:transmembrane transport"/>
    <property type="evidence" value="ECO:0007669"/>
    <property type="project" value="TreeGrafter"/>
</dbReference>
<sequence length="412" mass="44034">MGDGAGPATVAGASRQHEAARPPAPPEGLALLPRADPSHPVPWRTIVATITCVVVVLLGYLLLRQLGRVIAWLVVAAFVAVVLAPAVDVVQRRLRMRRAPATAVVFLLGLGLVGGMMYVFIRPIVDQVDTFVASLPELVDDAREGRGAIGRFIERYDLAEYVEDNEARVQASLSSAGTPALGVVRSLFNGIFALLTILVLAFLMLLRGPELCRGALGLISLRNRERVRLVAADAARAVSGYMFGNLLISLIAGVATYGFLRIVGVPYAEVIALFVAFCDLIPLIGATLGAIPTIGLSFLHSTPAGIAAIIFYIVYQQFENHVLQVTIMSRTVDVNPLAVLVSVLAGVELFGFLGALLAIPAAGIIQVIVRDLYDERVGRLKGEPTVGAAERPVSERSKERRRAASGWRPEVP</sequence>
<evidence type="ECO:0000256" key="8">
    <source>
        <dbReference type="SAM" id="MobiDB-lite"/>
    </source>
</evidence>
<evidence type="ECO:0000256" key="5">
    <source>
        <dbReference type="ARBA" id="ARBA00022692"/>
    </source>
</evidence>
<dbReference type="AlphaFoldDB" id="A0A6J4I5N8"/>
<keyword evidence="6 9" id="KW-1133">Transmembrane helix</keyword>